<dbReference type="Proteomes" id="UP001213691">
    <property type="component" value="Unassembled WGS sequence"/>
</dbReference>
<evidence type="ECO:0000313" key="2">
    <source>
        <dbReference type="EMBL" id="MDD8057839.1"/>
    </source>
</evidence>
<reference evidence="2 3" key="1">
    <citation type="submission" date="2023-02" db="EMBL/GenBank/DDBJ databases">
        <title>Genome sequence of Shewanella metallivivens ER-Te-42B-Light, sp. nov., enriched from sulfide tube worms (Riftia pachyptila) isolated from Explorer Ridge in the Pacific Ocean.</title>
        <authorList>
            <person name="Maltman C."/>
            <person name="Kuzyk S.B."/>
            <person name="Kyndt J.A."/>
            <person name="Yurkov V."/>
        </authorList>
    </citation>
    <scope>NUCLEOTIDE SEQUENCE [LARGE SCALE GENOMIC DNA]</scope>
    <source>
        <strain evidence="2 3">ER-Te-42B-Light</strain>
    </source>
</reference>
<comment type="caution">
    <text evidence="2">The sequence shown here is derived from an EMBL/GenBank/DDBJ whole genome shotgun (WGS) entry which is preliminary data.</text>
</comment>
<feature type="domain" description="N-acetyltransferase" evidence="1">
    <location>
        <begin position="1"/>
        <end position="127"/>
    </location>
</feature>
<evidence type="ECO:0000313" key="3">
    <source>
        <dbReference type="Proteomes" id="UP001213691"/>
    </source>
</evidence>
<proteinExistence type="predicted"/>
<dbReference type="EMBL" id="JAQQPZ010000001">
    <property type="protein sequence ID" value="MDD8057839.1"/>
    <property type="molecule type" value="Genomic_DNA"/>
</dbReference>
<dbReference type="CDD" id="cd04301">
    <property type="entry name" value="NAT_SF"/>
    <property type="match status" value="1"/>
</dbReference>
<accession>A0ABT5TIV7</accession>
<sequence length="127" mass="14452">MQIRLASSTDLAPLSQLFDLYRQQLNQPADYSACHAFLSHRLAENDTMIFVCIKDDVMVGFTQLYPSFSSLLLSPVWYLEDVYVVPEYQQTDVAELMYQKAEQLAQSTGVLLINHFEAQHIKALCSA</sequence>
<dbReference type="InterPro" id="IPR000182">
    <property type="entry name" value="GNAT_dom"/>
</dbReference>
<dbReference type="Pfam" id="PF00583">
    <property type="entry name" value="Acetyltransf_1"/>
    <property type="match status" value="1"/>
</dbReference>
<dbReference type="Gene3D" id="3.40.630.30">
    <property type="match status" value="1"/>
</dbReference>
<evidence type="ECO:0000259" key="1">
    <source>
        <dbReference type="PROSITE" id="PS51186"/>
    </source>
</evidence>
<dbReference type="InterPro" id="IPR016181">
    <property type="entry name" value="Acyl_CoA_acyltransferase"/>
</dbReference>
<protein>
    <submittedName>
        <fullName evidence="2">GNAT family N-acetyltransferase</fullName>
    </submittedName>
</protein>
<name>A0ABT5TIV7_9GAMM</name>
<dbReference type="SUPFAM" id="SSF55729">
    <property type="entry name" value="Acyl-CoA N-acyltransferases (Nat)"/>
    <property type="match status" value="1"/>
</dbReference>
<organism evidence="2 3">
    <name type="scientific">Shewanella metallivivens</name>
    <dbReference type="NCBI Taxonomy" id="2872342"/>
    <lineage>
        <taxon>Bacteria</taxon>
        <taxon>Pseudomonadati</taxon>
        <taxon>Pseudomonadota</taxon>
        <taxon>Gammaproteobacteria</taxon>
        <taxon>Alteromonadales</taxon>
        <taxon>Shewanellaceae</taxon>
        <taxon>Shewanella</taxon>
    </lineage>
</organism>
<dbReference type="RefSeq" id="WP_238103410.1">
    <property type="nucleotide sequence ID" value="NZ_JAQQPZ010000001.1"/>
</dbReference>
<keyword evidence="3" id="KW-1185">Reference proteome</keyword>
<gene>
    <name evidence="2" type="ORF">PQR79_01635</name>
</gene>
<dbReference type="PROSITE" id="PS51186">
    <property type="entry name" value="GNAT"/>
    <property type="match status" value="1"/>
</dbReference>